<evidence type="ECO:0000313" key="1">
    <source>
        <dbReference type="EMBL" id="HJB91916.1"/>
    </source>
</evidence>
<dbReference type="Proteomes" id="UP000886883">
    <property type="component" value="Unassembled WGS sequence"/>
</dbReference>
<proteinExistence type="predicted"/>
<dbReference type="EMBL" id="DWXE01000040">
    <property type="protein sequence ID" value="HJB91916.1"/>
    <property type="molecule type" value="Genomic_DNA"/>
</dbReference>
<comment type="caution">
    <text evidence="1">The sequence shown here is derived from an EMBL/GenBank/DDBJ whole genome shotgun (WGS) entry which is preliminary data.</text>
</comment>
<evidence type="ECO:0000313" key="2">
    <source>
        <dbReference type="Proteomes" id="UP000886883"/>
    </source>
</evidence>
<reference evidence="1" key="1">
    <citation type="journal article" date="2021" name="PeerJ">
        <title>Extensive microbial diversity within the chicken gut microbiome revealed by metagenomics and culture.</title>
        <authorList>
            <person name="Gilroy R."/>
            <person name="Ravi A."/>
            <person name="Getino M."/>
            <person name="Pursley I."/>
            <person name="Horton D.L."/>
            <person name="Alikhan N.F."/>
            <person name="Baker D."/>
            <person name="Gharbi K."/>
            <person name="Hall N."/>
            <person name="Watson M."/>
            <person name="Adriaenssens E.M."/>
            <person name="Foster-Nyarko E."/>
            <person name="Jarju S."/>
            <person name="Secka A."/>
            <person name="Antonio M."/>
            <person name="Oren A."/>
            <person name="Chaudhuri R.R."/>
            <person name="La Ragione R."/>
            <person name="Hildebrand F."/>
            <person name="Pallen M.J."/>
        </authorList>
    </citation>
    <scope>NUCLEOTIDE SEQUENCE</scope>
    <source>
        <strain evidence="1">USAMLcec3-2134</strain>
    </source>
</reference>
<name>A0A9D2MT23_9FIRM</name>
<reference evidence="1" key="2">
    <citation type="submission" date="2021-04" db="EMBL/GenBank/DDBJ databases">
        <authorList>
            <person name="Gilroy R."/>
        </authorList>
    </citation>
    <scope>NUCLEOTIDE SEQUENCE</scope>
    <source>
        <strain evidence="1">USAMLcec3-2134</strain>
    </source>
</reference>
<accession>A0A9D2MT23</accession>
<protein>
    <submittedName>
        <fullName evidence="1">Uncharacterized protein</fullName>
    </submittedName>
</protein>
<gene>
    <name evidence="1" type="ORF">H9763_10710</name>
</gene>
<organism evidence="1 2">
    <name type="scientific">Candidatus Eisenbergiella merdigallinarum</name>
    <dbReference type="NCBI Taxonomy" id="2838552"/>
    <lineage>
        <taxon>Bacteria</taxon>
        <taxon>Bacillati</taxon>
        <taxon>Bacillota</taxon>
        <taxon>Clostridia</taxon>
        <taxon>Lachnospirales</taxon>
        <taxon>Lachnospiraceae</taxon>
        <taxon>Eisenbergiella</taxon>
    </lineage>
</organism>
<sequence length="103" mass="11471">MAQEKSVSRLLLRQTDADAAAQGSGEQKPEAFVVSARGETEEAVVVRRWKPAETGGEGVIAEVIGAREEKEHGQRTVYQRVCVNSEKKNNSYNILKKVSRNWK</sequence>
<dbReference type="AlphaFoldDB" id="A0A9D2MT23"/>